<evidence type="ECO:0000313" key="4">
    <source>
        <dbReference type="Proteomes" id="UP000011713"/>
    </source>
</evidence>
<dbReference type="EMBL" id="JH598211">
    <property type="status" value="NOT_ANNOTATED_CDS"/>
    <property type="molecule type" value="Genomic_DNA"/>
</dbReference>
<dbReference type="HOGENOM" id="CLU_083502_0_0_1"/>
<dbReference type="InterPro" id="IPR000626">
    <property type="entry name" value="Ubiquitin-like_dom"/>
</dbReference>
<organism evidence="3 4">
    <name type="scientific">Hyaloperonospora arabidopsidis (strain Emoy2)</name>
    <name type="common">Downy mildew agent</name>
    <name type="synonym">Peronospora arabidopsidis</name>
    <dbReference type="NCBI Taxonomy" id="559515"/>
    <lineage>
        <taxon>Eukaryota</taxon>
        <taxon>Sar</taxon>
        <taxon>Stramenopiles</taxon>
        <taxon>Oomycota</taxon>
        <taxon>Peronosporomycetes</taxon>
        <taxon>Peronosporales</taxon>
        <taxon>Peronosporaceae</taxon>
        <taxon>Hyaloperonospora</taxon>
    </lineage>
</organism>
<dbReference type="InterPro" id="IPR029071">
    <property type="entry name" value="Ubiquitin-like_domsf"/>
</dbReference>
<reference evidence="3" key="2">
    <citation type="submission" date="2015-06" db="UniProtKB">
        <authorList>
            <consortium name="EnsemblProtists"/>
        </authorList>
    </citation>
    <scope>IDENTIFICATION</scope>
    <source>
        <strain evidence="3">Emoy2</strain>
    </source>
</reference>
<evidence type="ECO:0000259" key="2">
    <source>
        <dbReference type="PROSITE" id="PS50053"/>
    </source>
</evidence>
<dbReference type="VEuPathDB" id="FungiDB:HpaG805111"/>
<reference evidence="4" key="1">
    <citation type="journal article" date="2010" name="Science">
        <title>Signatures of adaptation to obligate biotrophy in the Hyaloperonospora arabidopsidis genome.</title>
        <authorList>
            <person name="Baxter L."/>
            <person name="Tripathy S."/>
            <person name="Ishaque N."/>
            <person name="Boot N."/>
            <person name="Cabral A."/>
            <person name="Kemen E."/>
            <person name="Thines M."/>
            <person name="Ah-Fong A."/>
            <person name="Anderson R."/>
            <person name="Badejoko W."/>
            <person name="Bittner-Eddy P."/>
            <person name="Boore J.L."/>
            <person name="Chibucos M.C."/>
            <person name="Coates M."/>
            <person name="Dehal P."/>
            <person name="Delehaunty K."/>
            <person name="Dong S."/>
            <person name="Downton P."/>
            <person name="Dumas B."/>
            <person name="Fabro G."/>
            <person name="Fronick C."/>
            <person name="Fuerstenberg S.I."/>
            <person name="Fulton L."/>
            <person name="Gaulin E."/>
            <person name="Govers F."/>
            <person name="Hughes L."/>
            <person name="Humphray S."/>
            <person name="Jiang R.H."/>
            <person name="Judelson H."/>
            <person name="Kamoun S."/>
            <person name="Kyung K."/>
            <person name="Meijer H."/>
            <person name="Minx P."/>
            <person name="Morris P."/>
            <person name="Nelson J."/>
            <person name="Phuntumart V."/>
            <person name="Qutob D."/>
            <person name="Rehmany A."/>
            <person name="Rougon-Cardoso A."/>
            <person name="Ryden P."/>
            <person name="Torto-Alalibo T."/>
            <person name="Studholme D."/>
            <person name="Wang Y."/>
            <person name="Win J."/>
            <person name="Wood J."/>
            <person name="Clifton S.W."/>
            <person name="Rogers J."/>
            <person name="Van den Ackerveken G."/>
            <person name="Jones J.D."/>
            <person name="McDowell J.M."/>
            <person name="Beynon J."/>
            <person name="Tyler B.M."/>
        </authorList>
    </citation>
    <scope>NUCLEOTIDE SEQUENCE [LARGE SCALE GENOMIC DNA]</scope>
    <source>
        <strain evidence="4">Emoy2</strain>
    </source>
</reference>
<feature type="domain" description="Ubiquitin-like" evidence="2">
    <location>
        <begin position="92"/>
        <end position="128"/>
    </location>
</feature>
<protein>
    <recommendedName>
        <fullName evidence="2">Ubiquitin-like domain-containing protein</fullName>
    </recommendedName>
</protein>
<feature type="transmembrane region" description="Helical" evidence="1">
    <location>
        <begin position="149"/>
        <end position="167"/>
    </location>
</feature>
<dbReference type="GO" id="GO:0036503">
    <property type="term" value="P:ERAD pathway"/>
    <property type="evidence" value="ECO:0007669"/>
    <property type="project" value="InterPro"/>
</dbReference>
<dbReference type="eggNOG" id="ENOG502S0Z2">
    <property type="taxonomic scope" value="Eukaryota"/>
</dbReference>
<evidence type="ECO:0000256" key="1">
    <source>
        <dbReference type="SAM" id="Phobius"/>
    </source>
</evidence>
<dbReference type="InParanoid" id="M4BFP1"/>
<dbReference type="Pfam" id="PF00240">
    <property type="entry name" value="ubiquitin"/>
    <property type="match status" value="1"/>
</dbReference>
<dbReference type="PANTHER" id="PTHR14557">
    <property type="entry name" value="PROTEIN C7ORF21"/>
    <property type="match status" value="1"/>
</dbReference>
<keyword evidence="1" id="KW-0472">Membrane</keyword>
<keyword evidence="1" id="KW-0812">Transmembrane</keyword>
<feature type="transmembrane region" description="Helical" evidence="1">
    <location>
        <begin position="173"/>
        <end position="194"/>
    </location>
</feature>
<dbReference type="EnsemblProtists" id="HpaT805111">
    <property type="protein sequence ID" value="HpaP805111"/>
    <property type="gene ID" value="HpaG805111"/>
</dbReference>
<dbReference type="Gene3D" id="3.10.20.90">
    <property type="entry name" value="Phosphatidylinositol 3-kinase Catalytic Subunit, Chain A, domain 1"/>
    <property type="match status" value="1"/>
</dbReference>
<dbReference type="OMA" id="TEDWEIV"/>
<proteinExistence type="predicted"/>
<dbReference type="InterPro" id="IPR040352">
    <property type="entry name" value="TMUB1/2"/>
</dbReference>
<sequence>MDSSDATPSSPVALQDEWTLVNNDAEIVALVQSKAKFEDQGVEAPSHEVPEGFIPIRLRQGETIRVAWFKATQRVNDFVAKFFAEELTKCRKIRLIYMGMLLLPTRTMGEYGIEENGVIHSVITDAPPGPHLQAALPANLMNWKPQSSLLVLTGVFLSGLWTLMVYFPHLFSWTSTVLLLLFSVMHISAAASGITI</sequence>
<evidence type="ECO:0000313" key="3">
    <source>
        <dbReference type="EnsemblProtists" id="HpaP805111"/>
    </source>
</evidence>
<name>M4BFP1_HYAAE</name>
<dbReference type="SUPFAM" id="SSF54236">
    <property type="entry name" value="Ubiquitin-like"/>
    <property type="match status" value="1"/>
</dbReference>
<accession>M4BFP1</accession>
<dbReference type="PANTHER" id="PTHR14557:SF5">
    <property type="entry name" value="UBIQUITIN-LIKE DOMAIN-CONTAINING PROTEIN"/>
    <property type="match status" value="1"/>
</dbReference>
<dbReference type="PROSITE" id="PS50053">
    <property type="entry name" value="UBIQUITIN_2"/>
    <property type="match status" value="1"/>
</dbReference>
<keyword evidence="1" id="KW-1133">Transmembrane helix</keyword>
<dbReference type="AlphaFoldDB" id="M4BFP1"/>
<keyword evidence="4" id="KW-1185">Reference proteome</keyword>
<dbReference type="Proteomes" id="UP000011713">
    <property type="component" value="Unassembled WGS sequence"/>
</dbReference>